<dbReference type="AlphaFoldDB" id="A0A2U1Q2X8"/>
<sequence>MATSGVAGVIKEDAHESLNFRDTVACEVISKWMAVMKEDMDTRSSMCMLQNGFRRSSDDSNIYYWRYALDYMGLLAKARLRYGLPKGLLDEAKEIILCMEIFRTQSGKYSKGVTIQVFQRDTDLQAFMDYDYVMGRSITVMGRSITMYEFMIQECVVSLEATLQYMMALLTTKAEYMTLTEELKEDTWLKGHSTESGFELSWLMLTHVNDGLSILMCSYIKWLNYI</sequence>
<evidence type="ECO:0000313" key="1">
    <source>
        <dbReference type="EMBL" id="PWA92359.1"/>
    </source>
</evidence>
<dbReference type="Proteomes" id="UP000245207">
    <property type="component" value="Unassembled WGS sequence"/>
</dbReference>
<keyword evidence="2" id="KW-1185">Reference proteome</keyword>
<reference evidence="1 2" key="1">
    <citation type="journal article" date="2018" name="Mol. Plant">
        <title>The genome of Artemisia annua provides insight into the evolution of Asteraceae family and artemisinin biosynthesis.</title>
        <authorList>
            <person name="Shen Q."/>
            <person name="Zhang L."/>
            <person name="Liao Z."/>
            <person name="Wang S."/>
            <person name="Yan T."/>
            <person name="Shi P."/>
            <person name="Liu M."/>
            <person name="Fu X."/>
            <person name="Pan Q."/>
            <person name="Wang Y."/>
            <person name="Lv Z."/>
            <person name="Lu X."/>
            <person name="Zhang F."/>
            <person name="Jiang W."/>
            <person name="Ma Y."/>
            <person name="Chen M."/>
            <person name="Hao X."/>
            <person name="Li L."/>
            <person name="Tang Y."/>
            <person name="Lv G."/>
            <person name="Zhou Y."/>
            <person name="Sun X."/>
            <person name="Brodelius P.E."/>
            <person name="Rose J.K.C."/>
            <person name="Tang K."/>
        </authorList>
    </citation>
    <scope>NUCLEOTIDE SEQUENCE [LARGE SCALE GENOMIC DNA]</scope>
    <source>
        <strain evidence="2">cv. Huhao1</strain>
        <tissue evidence="1">Leaf</tissue>
    </source>
</reference>
<name>A0A2U1Q2X8_ARTAN</name>
<proteinExistence type="predicted"/>
<dbReference type="OrthoDB" id="418757at2759"/>
<evidence type="ECO:0000313" key="2">
    <source>
        <dbReference type="Proteomes" id="UP000245207"/>
    </source>
</evidence>
<dbReference type="EMBL" id="PKPP01000469">
    <property type="protein sequence ID" value="PWA92359.1"/>
    <property type="molecule type" value="Genomic_DNA"/>
</dbReference>
<gene>
    <name evidence="1" type="ORF">CTI12_AA022710</name>
</gene>
<accession>A0A2U1Q2X8</accession>
<comment type="caution">
    <text evidence="1">The sequence shown here is derived from an EMBL/GenBank/DDBJ whole genome shotgun (WGS) entry which is preliminary data.</text>
</comment>
<protein>
    <submittedName>
        <fullName evidence="1">Copia-like retroelement pol polyprotein</fullName>
    </submittedName>
</protein>
<organism evidence="1 2">
    <name type="scientific">Artemisia annua</name>
    <name type="common">Sweet wormwood</name>
    <dbReference type="NCBI Taxonomy" id="35608"/>
    <lineage>
        <taxon>Eukaryota</taxon>
        <taxon>Viridiplantae</taxon>
        <taxon>Streptophyta</taxon>
        <taxon>Embryophyta</taxon>
        <taxon>Tracheophyta</taxon>
        <taxon>Spermatophyta</taxon>
        <taxon>Magnoliopsida</taxon>
        <taxon>eudicotyledons</taxon>
        <taxon>Gunneridae</taxon>
        <taxon>Pentapetalae</taxon>
        <taxon>asterids</taxon>
        <taxon>campanulids</taxon>
        <taxon>Asterales</taxon>
        <taxon>Asteraceae</taxon>
        <taxon>Asteroideae</taxon>
        <taxon>Anthemideae</taxon>
        <taxon>Artemisiinae</taxon>
        <taxon>Artemisia</taxon>
    </lineage>
</organism>